<dbReference type="InterPro" id="IPR007964">
    <property type="entry name" value="MIC19/MIC25"/>
</dbReference>
<keyword evidence="12" id="KW-1185">Reference proteome</keyword>
<keyword evidence="2" id="KW-0519">Myristate</keyword>
<feature type="region of interest" description="Disordered" evidence="11">
    <location>
        <begin position="108"/>
        <end position="136"/>
    </location>
</feature>
<sequence length="250" mass="27908">MGSTESSEGRRVSFGVDEEERVRVLQGVRLSENVVNRMKEPSSPPPAPASSTFGLPDGNLRAPHKESTMPRSGSSGGQQPSGAKEGVKRYEQEHAAVHDKLFQVAKKEREAATKHSKASLPMGESSISHEEQKSVRLQARELESREAELRRRDTFYKEQLGRIERKNAEMYKLSSQQFHEAASKMESTIKLYCLKFNLSIFFCLLFVLRRGPAGWSPSAPGCRPRSSSATEIACMRCFCAQTWSRHTSAA</sequence>
<keyword evidence="5" id="KW-0496">Mitochondrion</keyword>
<evidence type="ECO:0000256" key="9">
    <source>
        <dbReference type="ARBA" id="ARBA00034476"/>
    </source>
</evidence>
<feature type="compositionally biased region" description="Basic and acidic residues" evidence="11">
    <location>
        <begin position="127"/>
        <end position="136"/>
    </location>
</feature>
<dbReference type="GO" id="GO:0006974">
    <property type="term" value="P:DNA damage response"/>
    <property type="evidence" value="ECO:0007669"/>
    <property type="project" value="TreeGrafter"/>
</dbReference>
<dbReference type="Pfam" id="PF05300">
    <property type="entry name" value="MIC19_MIC25"/>
    <property type="match status" value="1"/>
</dbReference>
<evidence type="ECO:0000256" key="4">
    <source>
        <dbReference type="ARBA" id="ARBA00023054"/>
    </source>
</evidence>
<keyword evidence="8" id="KW-0449">Lipoprotein</keyword>
<evidence type="ECO:0000256" key="5">
    <source>
        <dbReference type="ARBA" id="ARBA00023128"/>
    </source>
</evidence>
<evidence type="ECO:0000313" key="13">
    <source>
        <dbReference type="RefSeq" id="XP_032125122.1"/>
    </source>
</evidence>
<evidence type="ECO:0000313" key="12">
    <source>
        <dbReference type="Proteomes" id="UP000504640"/>
    </source>
</evidence>
<accession>A0A6J3H5M3</accession>
<keyword evidence="3" id="KW-0999">Mitochondrion inner membrane</keyword>
<comment type="similarity">
    <text evidence="10">Belongs to the MICOS complex subunit Mic19 family. Metazoan Mic25 subfamily.</text>
</comment>
<evidence type="ECO:0000256" key="3">
    <source>
        <dbReference type="ARBA" id="ARBA00022792"/>
    </source>
</evidence>
<dbReference type="GeneID" id="116543573"/>
<comment type="subcellular location">
    <subcellularLocation>
        <location evidence="9">Mitochondrion inner membrane</location>
        <topology evidence="9">Lipid-anchor</topology>
    </subcellularLocation>
</comment>
<evidence type="ECO:0000256" key="2">
    <source>
        <dbReference type="ARBA" id="ARBA00022707"/>
    </source>
</evidence>
<evidence type="ECO:0000256" key="7">
    <source>
        <dbReference type="ARBA" id="ARBA00023157"/>
    </source>
</evidence>
<dbReference type="RefSeq" id="XP_032125122.1">
    <property type="nucleotide sequence ID" value="XM_032269231.1"/>
</dbReference>
<keyword evidence="6" id="KW-0472">Membrane</keyword>
<evidence type="ECO:0000256" key="6">
    <source>
        <dbReference type="ARBA" id="ARBA00023136"/>
    </source>
</evidence>
<proteinExistence type="inferred from homology"/>
<dbReference type="GO" id="GO:0061617">
    <property type="term" value="C:MICOS complex"/>
    <property type="evidence" value="ECO:0007669"/>
    <property type="project" value="InterPro"/>
</dbReference>
<keyword evidence="7" id="KW-1015">Disulfide bond</keyword>
<dbReference type="CTD" id="84303"/>
<feature type="region of interest" description="Disordered" evidence="11">
    <location>
        <begin position="30"/>
        <end position="89"/>
    </location>
</feature>
<evidence type="ECO:0000256" key="8">
    <source>
        <dbReference type="ARBA" id="ARBA00023288"/>
    </source>
</evidence>
<comment type="function">
    <text evidence="1">Component of the MICOS complex, a large protein complex of the mitochondrial inner membrane that plays crucial roles in the maintenance of crista junctions, inner membrane architecture, and formation of contact sites to the outer membrane.</text>
</comment>
<dbReference type="Proteomes" id="UP000504640">
    <property type="component" value="Unplaced"/>
</dbReference>
<dbReference type="PANTHER" id="PTHR47609">
    <property type="entry name" value="MICOS COMPLEX SUBUNIT MIC25"/>
    <property type="match status" value="1"/>
</dbReference>
<keyword evidence="4" id="KW-0175">Coiled coil</keyword>
<organism evidence="12 13">
    <name type="scientific">Sapajus apella</name>
    <name type="common">Brown-capped capuchin</name>
    <name type="synonym">Cebus apella</name>
    <dbReference type="NCBI Taxonomy" id="9515"/>
    <lineage>
        <taxon>Eukaryota</taxon>
        <taxon>Metazoa</taxon>
        <taxon>Chordata</taxon>
        <taxon>Craniata</taxon>
        <taxon>Vertebrata</taxon>
        <taxon>Euteleostomi</taxon>
        <taxon>Mammalia</taxon>
        <taxon>Eutheria</taxon>
        <taxon>Euarchontoglires</taxon>
        <taxon>Primates</taxon>
        <taxon>Haplorrhini</taxon>
        <taxon>Platyrrhini</taxon>
        <taxon>Cebidae</taxon>
        <taxon>Cebinae</taxon>
        <taxon>Sapajus</taxon>
    </lineage>
</organism>
<reference evidence="13" key="1">
    <citation type="submission" date="2025-08" db="UniProtKB">
        <authorList>
            <consortium name="RefSeq"/>
        </authorList>
    </citation>
    <scope>IDENTIFICATION</scope>
    <source>
        <tissue evidence="13">Blood</tissue>
    </source>
</reference>
<evidence type="ECO:0000256" key="1">
    <source>
        <dbReference type="ARBA" id="ARBA00002689"/>
    </source>
</evidence>
<dbReference type="PANTHER" id="PTHR47609:SF1">
    <property type="entry name" value="MICOS COMPLEX SUBUNIT MIC25"/>
    <property type="match status" value="1"/>
</dbReference>
<dbReference type="AlphaFoldDB" id="A0A6J3H5M3"/>
<name>A0A6J3H5M3_SAPAP</name>
<dbReference type="InterPro" id="IPR042860">
    <property type="entry name" value="MIC25"/>
</dbReference>
<gene>
    <name evidence="13" type="primary">CHCHD6</name>
</gene>
<evidence type="ECO:0000256" key="11">
    <source>
        <dbReference type="SAM" id="MobiDB-lite"/>
    </source>
</evidence>
<evidence type="ECO:0000256" key="10">
    <source>
        <dbReference type="ARBA" id="ARBA00034480"/>
    </source>
</evidence>
<protein>
    <submittedName>
        <fullName evidence="13">MICOS complex subunit MIC25 isoform X1</fullName>
    </submittedName>
</protein>
<dbReference type="GO" id="GO:0042407">
    <property type="term" value="P:cristae formation"/>
    <property type="evidence" value="ECO:0007669"/>
    <property type="project" value="TreeGrafter"/>
</dbReference>